<dbReference type="AlphaFoldDB" id="A0A1I1QRH6"/>
<protein>
    <submittedName>
        <fullName evidence="2">Type IV pilus assembly protein PilW</fullName>
    </submittedName>
</protein>
<keyword evidence="3" id="KW-1185">Reference proteome</keyword>
<keyword evidence="1" id="KW-0472">Membrane</keyword>
<accession>A0A1I1QRH6</accession>
<dbReference type="InterPro" id="IPR012902">
    <property type="entry name" value="N_methyl_site"/>
</dbReference>
<dbReference type="STRING" id="1123010.SAMN02745724_03990"/>
<feature type="transmembrane region" description="Helical" evidence="1">
    <location>
        <begin position="12"/>
        <end position="32"/>
    </location>
</feature>
<evidence type="ECO:0000256" key="1">
    <source>
        <dbReference type="SAM" id="Phobius"/>
    </source>
</evidence>
<keyword evidence="1" id="KW-0812">Transmembrane</keyword>
<evidence type="ECO:0000313" key="2">
    <source>
        <dbReference type="EMBL" id="SFD24734.1"/>
    </source>
</evidence>
<dbReference type="RefSeq" id="WP_091988761.1">
    <property type="nucleotide sequence ID" value="NZ_FOLO01000043.1"/>
</dbReference>
<dbReference type="Proteomes" id="UP000198862">
    <property type="component" value="Unassembled WGS sequence"/>
</dbReference>
<name>A0A1I1QRH6_9GAMM</name>
<gene>
    <name evidence="2" type="ORF">SAMN02745724_03990</name>
</gene>
<dbReference type="NCBIfam" id="TIGR02532">
    <property type="entry name" value="IV_pilin_GFxxxE"/>
    <property type="match status" value="1"/>
</dbReference>
<dbReference type="InterPro" id="IPR032092">
    <property type="entry name" value="PilW"/>
</dbReference>
<dbReference type="OrthoDB" id="5296662at2"/>
<reference evidence="2 3" key="1">
    <citation type="submission" date="2016-10" db="EMBL/GenBank/DDBJ databases">
        <authorList>
            <person name="de Groot N.N."/>
        </authorList>
    </citation>
    <scope>NUCLEOTIDE SEQUENCE [LARGE SCALE GENOMIC DNA]</scope>
    <source>
        <strain evidence="2 3">DSM 6059</strain>
    </source>
</reference>
<dbReference type="Pfam" id="PF16074">
    <property type="entry name" value="PilW"/>
    <property type="match status" value="1"/>
</dbReference>
<proteinExistence type="predicted"/>
<organism evidence="2 3">
    <name type="scientific">Pseudoalteromonas denitrificans DSM 6059</name>
    <dbReference type="NCBI Taxonomy" id="1123010"/>
    <lineage>
        <taxon>Bacteria</taxon>
        <taxon>Pseudomonadati</taxon>
        <taxon>Pseudomonadota</taxon>
        <taxon>Gammaproteobacteria</taxon>
        <taxon>Alteromonadales</taxon>
        <taxon>Pseudoalteromonadaceae</taxon>
        <taxon>Pseudoalteromonas</taxon>
    </lineage>
</organism>
<dbReference type="Pfam" id="PF07963">
    <property type="entry name" value="N_methyl"/>
    <property type="match status" value="1"/>
</dbReference>
<sequence>MRQRGFTIIELMISMIVSLFILSGVMFTYLSMKITTKATLEIGELQESARLAMDILSQDVQQAGFWGTYYGSTLDSGNIVSPAAPIADCSEGDNNASFPNNPTSNFRYLYGIEASSSSVLGCISNTVTNSDVIQIKRLEGNNVNGIATNSNRYYLLVDQNSGTIFPGTGAAPVLPQLNSTVWPYNHHVYYIAKQSYNSGTKNITVPVLMRKRLTVNGGLISETIMEGIENMRFIYGLDSDGDNRVDIYKTAIQMAAVDWEQSLAKILSVQIFLLVRSLEEDSSSDSVSKTYTLGGSTDADKRKLSFNDKYRRILLVSTVKISNSGQSKWQ</sequence>
<dbReference type="GO" id="GO:0043683">
    <property type="term" value="P:type IV pilus assembly"/>
    <property type="evidence" value="ECO:0007669"/>
    <property type="project" value="InterPro"/>
</dbReference>
<evidence type="ECO:0000313" key="3">
    <source>
        <dbReference type="Proteomes" id="UP000198862"/>
    </source>
</evidence>
<dbReference type="EMBL" id="FOLO01000043">
    <property type="protein sequence ID" value="SFD24734.1"/>
    <property type="molecule type" value="Genomic_DNA"/>
</dbReference>
<keyword evidence="1" id="KW-1133">Transmembrane helix</keyword>